<feature type="transmembrane region" description="Helical" evidence="2">
    <location>
        <begin position="48"/>
        <end position="71"/>
    </location>
</feature>
<evidence type="ECO:0000256" key="1">
    <source>
        <dbReference type="SAM" id="MobiDB-lite"/>
    </source>
</evidence>
<dbReference type="Proteomes" id="UP001500621">
    <property type="component" value="Unassembled WGS sequence"/>
</dbReference>
<keyword evidence="2" id="KW-0812">Transmembrane</keyword>
<evidence type="ECO:0008006" key="5">
    <source>
        <dbReference type="Google" id="ProtNLM"/>
    </source>
</evidence>
<name>A0ABP8W3J3_9ACTN</name>
<comment type="caution">
    <text evidence="3">The sequence shown here is derived from an EMBL/GenBank/DDBJ whole genome shotgun (WGS) entry which is preliminary data.</text>
</comment>
<evidence type="ECO:0000313" key="3">
    <source>
        <dbReference type="EMBL" id="GAA4679941.1"/>
    </source>
</evidence>
<keyword evidence="2" id="KW-0472">Membrane</keyword>
<feature type="compositionally biased region" description="Low complexity" evidence="1">
    <location>
        <begin position="201"/>
        <end position="213"/>
    </location>
</feature>
<evidence type="ECO:0000256" key="2">
    <source>
        <dbReference type="SAM" id="Phobius"/>
    </source>
</evidence>
<keyword evidence="4" id="KW-1185">Reference proteome</keyword>
<dbReference type="RefSeq" id="WP_345264604.1">
    <property type="nucleotide sequence ID" value="NZ_BAABIM010000002.1"/>
</dbReference>
<keyword evidence="2" id="KW-1133">Transmembrane helix</keyword>
<feature type="compositionally biased region" description="Basic and acidic residues" evidence="1">
    <location>
        <begin position="172"/>
        <end position="197"/>
    </location>
</feature>
<accession>A0ABP8W3J3</accession>
<feature type="compositionally biased region" description="Low complexity" evidence="1">
    <location>
        <begin position="90"/>
        <end position="106"/>
    </location>
</feature>
<sequence>MQRKHPDLELDVPPYELDEVTAGRLAALARAGSVAAAGRSRRPLGVRLAVATTALLAVSVGGAVAAVTWVLPSGEQDPTGPPSAPTSELVPGRSPSSPAGSPAVPGVGPGSPGAPTPGPGEGASRRDRGASSGRPSDAASDASGLLPSSAPPSRPADAGEDADPGGNGQGRGRQDPGENGRDDGRGVRPTEPPRGRPSDLPTPRTGQPEQPGTQGPGQGRPDSPGDRGNRPGTLDASDTASAGDS</sequence>
<evidence type="ECO:0000313" key="4">
    <source>
        <dbReference type="Proteomes" id="UP001500621"/>
    </source>
</evidence>
<proteinExistence type="predicted"/>
<dbReference type="EMBL" id="BAABIM010000002">
    <property type="protein sequence ID" value="GAA4679941.1"/>
    <property type="molecule type" value="Genomic_DNA"/>
</dbReference>
<organism evidence="3 4">
    <name type="scientific">Nocardioides nanhaiensis</name>
    <dbReference type="NCBI Taxonomy" id="1476871"/>
    <lineage>
        <taxon>Bacteria</taxon>
        <taxon>Bacillati</taxon>
        <taxon>Actinomycetota</taxon>
        <taxon>Actinomycetes</taxon>
        <taxon>Propionibacteriales</taxon>
        <taxon>Nocardioidaceae</taxon>
        <taxon>Nocardioides</taxon>
    </lineage>
</organism>
<feature type="region of interest" description="Disordered" evidence="1">
    <location>
        <begin position="72"/>
        <end position="245"/>
    </location>
</feature>
<feature type="compositionally biased region" description="Low complexity" evidence="1">
    <location>
        <begin position="130"/>
        <end position="148"/>
    </location>
</feature>
<gene>
    <name evidence="3" type="ORF">GCM10023226_16420</name>
</gene>
<reference evidence="4" key="1">
    <citation type="journal article" date="2019" name="Int. J. Syst. Evol. Microbiol.">
        <title>The Global Catalogue of Microorganisms (GCM) 10K type strain sequencing project: providing services to taxonomists for standard genome sequencing and annotation.</title>
        <authorList>
            <consortium name="The Broad Institute Genomics Platform"/>
            <consortium name="The Broad Institute Genome Sequencing Center for Infectious Disease"/>
            <person name="Wu L."/>
            <person name="Ma J."/>
        </authorList>
    </citation>
    <scope>NUCLEOTIDE SEQUENCE [LARGE SCALE GENOMIC DNA]</scope>
    <source>
        <strain evidence="4">JCM 18127</strain>
    </source>
</reference>
<protein>
    <recommendedName>
        <fullName evidence="5">Translation initiation factor IF-2</fullName>
    </recommendedName>
</protein>
<feature type="compositionally biased region" description="Polar residues" evidence="1">
    <location>
        <begin position="236"/>
        <end position="245"/>
    </location>
</feature>